<gene>
    <name evidence="1" type="ORF">QVD17_28630</name>
</gene>
<dbReference type="Proteomes" id="UP001229421">
    <property type="component" value="Unassembled WGS sequence"/>
</dbReference>
<protein>
    <submittedName>
        <fullName evidence="1">Uncharacterized protein</fullName>
    </submittedName>
</protein>
<sequence length="432" mass="50781">MTTTSMRQWLSSRNYPYKTLKRLKRISEKDCVLEPKEIPLMALPVDAHKKRKELIDMFPSEMKSYNIPMEVRESWHKSATTGDIVRSLLSKGQSVAELLDSKIVPEKSKEVKIIAWKYDEICDAFLIKRVNGLCDVYHYYSIIFKLPVQDLKELHKLRLINYTRAERGDKCAMLLDAGISRMPKYLEFRGQQEDKIYFDTKKRKEKKLILQDMYLAEFSDEYFDKVTDPGLKVIDGSQATKPILKVFYNQETYELKLVRNLDDWDQDMITLFSTFELKLLHPSYIDYLRNHKMEKLKDPVAEEDRRLFVIMIEVIGAATEKIRLRKALLNANLVKIDMPEIEYMRVTSKGTLEVKVKGRKKPYEFYANIDFAGISLDTLKRMKDCDIITNESKPRQAKIAEKFKSCIEEALKEQEEYKGKSLLDVKDEPEDW</sequence>
<proteinExistence type="predicted"/>
<organism evidence="1 2">
    <name type="scientific">Tagetes erecta</name>
    <name type="common">African marigold</name>
    <dbReference type="NCBI Taxonomy" id="13708"/>
    <lineage>
        <taxon>Eukaryota</taxon>
        <taxon>Viridiplantae</taxon>
        <taxon>Streptophyta</taxon>
        <taxon>Embryophyta</taxon>
        <taxon>Tracheophyta</taxon>
        <taxon>Spermatophyta</taxon>
        <taxon>Magnoliopsida</taxon>
        <taxon>eudicotyledons</taxon>
        <taxon>Gunneridae</taxon>
        <taxon>Pentapetalae</taxon>
        <taxon>asterids</taxon>
        <taxon>campanulids</taxon>
        <taxon>Asterales</taxon>
        <taxon>Asteraceae</taxon>
        <taxon>Asteroideae</taxon>
        <taxon>Heliantheae alliance</taxon>
        <taxon>Tageteae</taxon>
        <taxon>Tagetes</taxon>
    </lineage>
</organism>
<name>A0AAD8NSX2_TARER</name>
<comment type="caution">
    <text evidence="1">The sequence shown here is derived from an EMBL/GenBank/DDBJ whole genome shotgun (WGS) entry which is preliminary data.</text>
</comment>
<evidence type="ECO:0000313" key="2">
    <source>
        <dbReference type="Proteomes" id="UP001229421"/>
    </source>
</evidence>
<keyword evidence="2" id="KW-1185">Reference proteome</keyword>
<dbReference type="EMBL" id="JAUHHV010000007">
    <property type="protein sequence ID" value="KAK1419461.1"/>
    <property type="molecule type" value="Genomic_DNA"/>
</dbReference>
<reference evidence="1" key="1">
    <citation type="journal article" date="2023" name="bioRxiv">
        <title>Improved chromosome-level genome assembly for marigold (Tagetes erecta).</title>
        <authorList>
            <person name="Jiang F."/>
            <person name="Yuan L."/>
            <person name="Wang S."/>
            <person name="Wang H."/>
            <person name="Xu D."/>
            <person name="Wang A."/>
            <person name="Fan W."/>
        </authorList>
    </citation>
    <scope>NUCLEOTIDE SEQUENCE</scope>
    <source>
        <strain evidence="1">WSJ</strain>
        <tissue evidence="1">Leaf</tissue>
    </source>
</reference>
<accession>A0AAD8NSX2</accession>
<dbReference type="AlphaFoldDB" id="A0AAD8NSX2"/>
<evidence type="ECO:0000313" key="1">
    <source>
        <dbReference type="EMBL" id="KAK1419461.1"/>
    </source>
</evidence>